<feature type="compositionally biased region" description="Low complexity" evidence="1">
    <location>
        <begin position="337"/>
        <end position="347"/>
    </location>
</feature>
<evidence type="ECO:0008006" key="4">
    <source>
        <dbReference type="Google" id="ProtNLM"/>
    </source>
</evidence>
<evidence type="ECO:0000256" key="1">
    <source>
        <dbReference type="SAM" id="MobiDB-lite"/>
    </source>
</evidence>
<protein>
    <recommendedName>
        <fullName evidence="4">Maintenance of telomere capping protein 4</fullName>
    </recommendedName>
</protein>
<feature type="compositionally biased region" description="Polar residues" evidence="1">
    <location>
        <begin position="223"/>
        <end position="233"/>
    </location>
</feature>
<proteinExistence type="predicted"/>
<dbReference type="EMBL" id="NDIQ01000001">
    <property type="protein sequence ID" value="PRT53534.1"/>
    <property type="molecule type" value="Genomic_DNA"/>
</dbReference>
<accession>A0A2T0FEY5</accession>
<feature type="region of interest" description="Disordered" evidence="1">
    <location>
        <begin position="191"/>
        <end position="358"/>
    </location>
</feature>
<dbReference type="RefSeq" id="XP_024663480.1">
    <property type="nucleotide sequence ID" value="XM_024807712.1"/>
</dbReference>
<feature type="region of interest" description="Disordered" evidence="1">
    <location>
        <begin position="1"/>
        <end position="41"/>
    </location>
</feature>
<dbReference type="AlphaFoldDB" id="A0A2T0FEY5"/>
<keyword evidence="3" id="KW-1185">Reference proteome</keyword>
<feature type="compositionally biased region" description="Polar residues" evidence="1">
    <location>
        <begin position="1"/>
        <end position="10"/>
    </location>
</feature>
<dbReference type="GeneID" id="36514903"/>
<dbReference type="Proteomes" id="UP000238350">
    <property type="component" value="Unassembled WGS sequence"/>
</dbReference>
<gene>
    <name evidence="2" type="ORF">B9G98_01154</name>
</gene>
<feature type="compositionally biased region" description="Low complexity" evidence="1">
    <location>
        <begin position="247"/>
        <end position="266"/>
    </location>
</feature>
<reference evidence="2 3" key="1">
    <citation type="submission" date="2017-04" db="EMBL/GenBank/DDBJ databases">
        <title>Genome sequencing of [Candida] sorbophila.</title>
        <authorList>
            <person name="Ahn J.O."/>
        </authorList>
    </citation>
    <scope>NUCLEOTIDE SEQUENCE [LARGE SCALE GENOMIC DNA]</scope>
    <source>
        <strain evidence="2 3">DS02</strain>
    </source>
</reference>
<comment type="caution">
    <text evidence="2">The sequence shown here is derived from an EMBL/GenBank/DDBJ whole genome shotgun (WGS) entry which is preliminary data.</text>
</comment>
<name>A0A2T0FEY5_9ASCO</name>
<dbReference type="InterPro" id="IPR038769">
    <property type="entry name" value="MTC4"/>
</dbReference>
<evidence type="ECO:0000313" key="2">
    <source>
        <dbReference type="EMBL" id="PRT53534.1"/>
    </source>
</evidence>
<feature type="compositionally biased region" description="Low complexity" evidence="1">
    <location>
        <begin position="298"/>
        <end position="310"/>
    </location>
</feature>
<evidence type="ECO:0000313" key="3">
    <source>
        <dbReference type="Proteomes" id="UP000238350"/>
    </source>
</evidence>
<dbReference type="PANTHER" id="PTHR38426">
    <property type="entry name" value="MAINTENANCE OF TELOMERE CAPPING PROTEIN 4"/>
    <property type="match status" value="1"/>
</dbReference>
<sequence>MQTVSQQLPSSHPWEAANLGPVSNVPETASRKPLPGLTSLGFRPVDPGMKLGRSGAKSFQLPQDPAVIDDVTSMLSQSMRFRGFGAALPTIEPTFGPINAHSNEVVAKVRNHFDLHFQLIRGYHKISKANWAPQHPALGDLEPPRYNPLQTIRSRRARGQLPQKFLWSISLSEEVSDFSWRQNCYHSKAGLDPPVMPAASVKGHRRGTSSNIPATPRRHSAKSIGSDSDSPYGSSAMAATPVPARRLATPPLTCPSSSPSRSSPARDTFGSYPNFRENARLSSGGGLMKRLKAKHGDSSSASDDSDAASSRPLFSRAPSVGRPTAVNSAVSLPVPPGTGSVGPTTSLPSPPLPDQLGASSVSVGVLTYDSGSYTQSGTGIQTPPELPQVVVSNDEDKEEDGNENQVLPYLGSQVLAQLEQDQNQTGSIMPADSFGRLGPCEPVVSDDESEYSVEIIAPHHASDEQEQLGKAQAQLEYVISVFRIALQQTYQNRMVLSPCAKISAECGKNCEQLTGCIMPQYLEFLSNVESEVIGIQDNLESEVGKSMDHLRVSTERMGSAVSTTLNRQLRETAARLDRLDSCRKSKCFYILAYATLEYFVKALLRVTWLVVKLFLVIKKVLFFFTSS</sequence>
<dbReference type="PANTHER" id="PTHR38426:SF1">
    <property type="entry name" value="MAINTENANCE OF TELOMERE CAPPING PROTEIN 4"/>
    <property type="match status" value="1"/>
</dbReference>
<organism evidence="2 3">
    <name type="scientific">Wickerhamiella sorbophila</name>
    <dbReference type="NCBI Taxonomy" id="45607"/>
    <lineage>
        <taxon>Eukaryota</taxon>
        <taxon>Fungi</taxon>
        <taxon>Dikarya</taxon>
        <taxon>Ascomycota</taxon>
        <taxon>Saccharomycotina</taxon>
        <taxon>Dipodascomycetes</taxon>
        <taxon>Dipodascales</taxon>
        <taxon>Trichomonascaceae</taxon>
        <taxon>Wickerhamiella</taxon>
    </lineage>
</organism>